<dbReference type="EMBL" id="BMDP01000004">
    <property type="protein sequence ID" value="GGI55446.1"/>
    <property type="molecule type" value="Genomic_DNA"/>
</dbReference>
<dbReference type="GO" id="GO:0140114">
    <property type="term" value="P:cellular detoxification of fluoride"/>
    <property type="evidence" value="ECO:0007669"/>
    <property type="project" value="UniProtKB-UniRule"/>
</dbReference>
<comment type="subcellular location">
    <subcellularLocation>
        <location evidence="1 12">Cell membrane</location>
        <topology evidence="1 12">Multi-pass membrane protein</topology>
    </subcellularLocation>
</comment>
<proteinExistence type="inferred from homology"/>
<dbReference type="InterPro" id="IPR003691">
    <property type="entry name" value="FluC"/>
</dbReference>
<name>A0A8J3B1M9_9BURK</name>
<sequence length="125" mass="12706">MLKSILVVSAGGAIGCVARWVVGAKLNSVLPSIPLGTLLANLAGCYLIGLAIAYLGARPELAPEWRLFIVTGFLGGLTTFSTLSAEVAIALQAGRLATAFGELALHVGGGLLLVFLGMATAVSLR</sequence>
<dbReference type="PROSITE" id="PS51257">
    <property type="entry name" value="PROKAR_LIPOPROTEIN"/>
    <property type="match status" value="1"/>
</dbReference>
<evidence type="ECO:0000256" key="10">
    <source>
        <dbReference type="ARBA" id="ARBA00035120"/>
    </source>
</evidence>
<dbReference type="Proteomes" id="UP000627205">
    <property type="component" value="Unassembled WGS sequence"/>
</dbReference>
<evidence type="ECO:0000313" key="14">
    <source>
        <dbReference type="Proteomes" id="UP000627205"/>
    </source>
</evidence>
<feature type="binding site" evidence="12">
    <location>
        <position position="75"/>
    </location>
    <ligand>
        <name>Na(+)</name>
        <dbReference type="ChEBI" id="CHEBI:29101"/>
        <note>structural</note>
    </ligand>
</feature>
<evidence type="ECO:0000256" key="7">
    <source>
        <dbReference type="ARBA" id="ARBA00023065"/>
    </source>
</evidence>
<comment type="function">
    <text evidence="12">Fluoride-specific ion channel. Important for reducing fluoride concentration in the cell, thus reducing its toxicity.</text>
</comment>
<dbReference type="GO" id="GO:0005886">
    <property type="term" value="C:plasma membrane"/>
    <property type="evidence" value="ECO:0007669"/>
    <property type="project" value="UniProtKB-SubCell"/>
</dbReference>
<keyword evidence="5 12" id="KW-1133">Transmembrane helix</keyword>
<keyword evidence="14" id="KW-1185">Reference proteome</keyword>
<gene>
    <name evidence="12 13" type="primary">crcB</name>
    <name evidence="12" type="synonym">fluC</name>
    <name evidence="13" type="ORF">GCM10011430_26200</name>
</gene>
<feature type="transmembrane region" description="Helical" evidence="12">
    <location>
        <begin position="33"/>
        <end position="55"/>
    </location>
</feature>
<evidence type="ECO:0000313" key="13">
    <source>
        <dbReference type="EMBL" id="GGI55446.1"/>
    </source>
</evidence>
<dbReference type="AlphaFoldDB" id="A0A8J3B1M9"/>
<keyword evidence="12" id="KW-0479">Metal-binding</keyword>
<comment type="catalytic activity">
    <reaction evidence="11">
        <text>fluoride(in) = fluoride(out)</text>
        <dbReference type="Rhea" id="RHEA:76159"/>
        <dbReference type="ChEBI" id="CHEBI:17051"/>
    </reaction>
    <physiologicalReaction direction="left-to-right" evidence="11">
        <dbReference type="Rhea" id="RHEA:76160"/>
    </physiologicalReaction>
</comment>
<dbReference type="RefSeq" id="WP_188422570.1">
    <property type="nucleotide sequence ID" value="NZ_BMDP01000004.1"/>
</dbReference>
<keyword evidence="7 12" id="KW-0406">Ion transport</keyword>
<accession>A0A8J3B1M9</accession>
<dbReference type="NCBIfam" id="NF010792">
    <property type="entry name" value="PRK14196.1"/>
    <property type="match status" value="1"/>
</dbReference>
<comment type="activity regulation">
    <text evidence="12">Na(+) is not transported, but it plays an essential structural role and its presence is essential for fluoride channel function.</text>
</comment>
<keyword evidence="4 12" id="KW-0812">Transmembrane</keyword>
<dbReference type="PANTHER" id="PTHR28259:SF1">
    <property type="entry name" value="FLUORIDE EXPORT PROTEIN 1-RELATED"/>
    <property type="match status" value="1"/>
</dbReference>
<protein>
    <recommendedName>
        <fullName evidence="12">Fluoride-specific ion channel FluC</fullName>
    </recommendedName>
</protein>
<evidence type="ECO:0000256" key="5">
    <source>
        <dbReference type="ARBA" id="ARBA00022989"/>
    </source>
</evidence>
<evidence type="ECO:0000256" key="12">
    <source>
        <dbReference type="HAMAP-Rule" id="MF_00454"/>
    </source>
</evidence>
<comment type="similarity">
    <text evidence="10 12">Belongs to the fluoride channel Fluc/FEX (TC 1.A.43) family.</text>
</comment>
<feature type="transmembrane region" description="Helical" evidence="12">
    <location>
        <begin position="67"/>
        <end position="91"/>
    </location>
</feature>
<evidence type="ECO:0000256" key="1">
    <source>
        <dbReference type="ARBA" id="ARBA00004651"/>
    </source>
</evidence>
<evidence type="ECO:0000256" key="11">
    <source>
        <dbReference type="ARBA" id="ARBA00035585"/>
    </source>
</evidence>
<dbReference type="GO" id="GO:0046872">
    <property type="term" value="F:metal ion binding"/>
    <property type="evidence" value="ECO:0007669"/>
    <property type="project" value="UniProtKB-KW"/>
</dbReference>
<keyword evidence="6 12" id="KW-0915">Sodium</keyword>
<dbReference type="GO" id="GO:0062054">
    <property type="term" value="F:fluoride channel activity"/>
    <property type="evidence" value="ECO:0007669"/>
    <property type="project" value="UniProtKB-UniRule"/>
</dbReference>
<evidence type="ECO:0000256" key="9">
    <source>
        <dbReference type="ARBA" id="ARBA00023303"/>
    </source>
</evidence>
<evidence type="ECO:0000256" key="4">
    <source>
        <dbReference type="ARBA" id="ARBA00022692"/>
    </source>
</evidence>
<dbReference type="HAMAP" id="MF_00454">
    <property type="entry name" value="FluC"/>
    <property type="match status" value="1"/>
</dbReference>
<feature type="transmembrane region" description="Helical" evidence="12">
    <location>
        <begin position="103"/>
        <end position="124"/>
    </location>
</feature>
<evidence type="ECO:0000256" key="2">
    <source>
        <dbReference type="ARBA" id="ARBA00022475"/>
    </source>
</evidence>
<dbReference type="PANTHER" id="PTHR28259">
    <property type="entry name" value="FLUORIDE EXPORT PROTEIN 1-RELATED"/>
    <property type="match status" value="1"/>
</dbReference>
<reference evidence="13" key="1">
    <citation type="journal article" date="2014" name="Int. J. Syst. Evol. Microbiol.">
        <title>Complete genome sequence of Corynebacterium casei LMG S-19264T (=DSM 44701T), isolated from a smear-ripened cheese.</title>
        <authorList>
            <consortium name="US DOE Joint Genome Institute (JGI-PGF)"/>
            <person name="Walter F."/>
            <person name="Albersmeier A."/>
            <person name="Kalinowski J."/>
            <person name="Ruckert C."/>
        </authorList>
    </citation>
    <scope>NUCLEOTIDE SEQUENCE</scope>
    <source>
        <strain evidence="13">CCM 7664</strain>
    </source>
</reference>
<organism evidence="13 14">
    <name type="scientific">Oxalicibacterium solurbis</name>
    <dbReference type="NCBI Taxonomy" id="69280"/>
    <lineage>
        <taxon>Bacteria</taxon>
        <taxon>Pseudomonadati</taxon>
        <taxon>Pseudomonadota</taxon>
        <taxon>Betaproteobacteria</taxon>
        <taxon>Burkholderiales</taxon>
        <taxon>Oxalobacteraceae</taxon>
        <taxon>Oxalicibacterium</taxon>
    </lineage>
</organism>
<comment type="caution">
    <text evidence="13">The sequence shown here is derived from an EMBL/GenBank/DDBJ whole genome shotgun (WGS) entry which is preliminary data.</text>
</comment>
<evidence type="ECO:0000256" key="3">
    <source>
        <dbReference type="ARBA" id="ARBA00022519"/>
    </source>
</evidence>
<evidence type="ECO:0000256" key="6">
    <source>
        <dbReference type="ARBA" id="ARBA00023053"/>
    </source>
</evidence>
<keyword evidence="2 12" id="KW-1003">Cell membrane</keyword>
<dbReference type="NCBIfam" id="TIGR00494">
    <property type="entry name" value="crcB"/>
    <property type="match status" value="1"/>
</dbReference>
<keyword evidence="3" id="KW-0997">Cell inner membrane</keyword>
<keyword evidence="9 12" id="KW-0407">Ion channel</keyword>
<keyword evidence="8 12" id="KW-0472">Membrane</keyword>
<feature type="binding site" evidence="12">
    <location>
        <position position="78"/>
    </location>
    <ligand>
        <name>Na(+)</name>
        <dbReference type="ChEBI" id="CHEBI:29101"/>
        <note>structural</note>
    </ligand>
</feature>
<evidence type="ECO:0000256" key="8">
    <source>
        <dbReference type="ARBA" id="ARBA00023136"/>
    </source>
</evidence>
<reference evidence="13" key="2">
    <citation type="submission" date="2020-09" db="EMBL/GenBank/DDBJ databases">
        <authorList>
            <person name="Sun Q."/>
            <person name="Sedlacek I."/>
        </authorList>
    </citation>
    <scope>NUCLEOTIDE SEQUENCE</scope>
    <source>
        <strain evidence="13">CCM 7664</strain>
    </source>
</reference>
<dbReference type="Pfam" id="PF02537">
    <property type="entry name" value="CRCB"/>
    <property type="match status" value="1"/>
</dbReference>
<keyword evidence="12" id="KW-0813">Transport</keyword>